<gene>
    <name evidence="1" type="ORF">LCGC14_0987690</name>
</gene>
<proteinExistence type="predicted"/>
<evidence type="ECO:0000313" key="1">
    <source>
        <dbReference type="EMBL" id="KKN15282.1"/>
    </source>
</evidence>
<sequence length="161" mass="19403">MVQPLKIKKNDLFELWYFLKHNVHPDFYLTENQKRVFITEYKIFRKILRQSHSILVSENKGRVEGVIMLWKAVGGDKKRTYVKINAISENVANKLLTVLLWDCNNVIYIKIKKYSPYLNLFKEKNFFFAGGRGRELLLCYKKRIYDKKQKSFSHRYKDDKK</sequence>
<dbReference type="AlphaFoldDB" id="A0A0F9NTE3"/>
<reference evidence="1" key="1">
    <citation type="journal article" date="2015" name="Nature">
        <title>Complex archaea that bridge the gap between prokaryotes and eukaryotes.</title>
        <authorList>
            <person name="Spang A."/>
            <person name="Saw J.H."/>
            <person name="Jorgensen S.L."/>
            <person name="Zaremba-Niedzwiedzka K."/>
            <person name="Martijn J."/>
            <person name="Lind A.E."/>
            <person name="van Eijk R."/>
            <person name="Schleper C."/>
            <person name="Guy L."/>
            <person name="Ettema T.J."/>
        </authorList>
    </citation>
    <scope>NUCLEOTIDE SEQUENCE</scope>
</reference>
<protein>
    <recommendedName>
        <fullName evidence="2">N-acetyltransferase domain-containing protein</fullName>
    </recommendedName>
</protein>
<accession>A0A0F9NTE3</accession>
<comment type="caution">
    <text evidence="1">The sequence shown here is derived from an EMBL/GenBank/DDBJ whole genome shotgun (WGS) entry which is preliminary data.</text>
</comment>
<dbReference type="EMBL" id="LAZR01003728">
    <property type="protein sequence ID" value="KKN15282.1"/>
    <property type="molecule type" value="Genomic_DNA"/>
</dbReference>
<name>A0A0F9NTE3_9ZZZZ</name>
<organism evidence="1">
    <name type="scientific">marine sediment metagenome</name>
    <dbReference type="NCBI Taxonomy" id="412755"/>
    <lineage>
        <taxon>unclassified sequences</taxon>
        <taxon>metagenomes</taxon>
        <taxon>ecological metagenomes</taxon>
    </lineage>
</organism>
<evidence type="ECO:0008006" key="2">
    <source>
        <dbReference type="Google" id="ProtNLM"/>
    </source>
</evidence>